<dbReference type="InterPro" id="IPR002347">
    <property type="entry name" value="SDR_fam"/>
</dbReference>
<sequence length="287" mass="31199">MAFALLKPIKHDVYPFIDPAQNLKEAAPGKTVLVTGAGTGIGRGIATSFAQAGASCLILAARRTEPWKRLKQASPNLRQNAKSLSPAALMSRTLHRWKRSISGFAAVADSDPESWCRTVDVDLKGPYYVARTYIRALRSTGKKLRGFIINVTSNNAWRYISGLSSYAAAKIGLNALSEYIDKEGVAEAASGDDRPEVRCVAMHPGGVYSEMVERGVAAGDMPEAIVPLLIDQPALPGGTAVYLSTERAEFLYGRFVSATWDMEELENLKERVVKEDLLRSRVLGVNV</sequence>
<dbReference type="eggNOG" id="KOG0725">
    <property type="taxonomic scope" value="Eukaryota"/>
</dbReference>
<dbReference type="EMBL" id="KB445555">
    <property type="protein sequence ID" value="EMC96624.1"/>
    <property type="molecule type" value="Genomic_DNA"/>
</dbReference>
<evidence type="ECO:0000313" key="4">
    <source>
        <dbReference type="Proteomes" id="UP000011761"/>
    </source>
</evidence>
<gene>
    <name evidence="3" type="ORF">BAUCODRAFT_131174</name>
</gene>
<dbReference type="Pfam" id="PF00106">
    <property type="entry name" value="adh_short"/>
    <property type="match status" value="2"/>
</dbReference>
<accession>M2NBU1</accession>
<dbReference type="PRINTS" id="PR00081">
    <property type="entry name" value="GDHRDH"/>
</dbReference>
<dbReference type="AlphaFoldDB" id="M2NBU1"/>
<dbReference type="GO" id="GO:0016616">
    <property type="term" value="F:oxidoreductase activity, acting on the CH-OH group of donors, NAD or NADP as acceptor"/>
    <property type="evidence" value="ECO:0007669"/>
    <property type="project" value="TreeGrafter"/>
</dbReference>
<proteinExistence type="inferred from homology"/>
<reference evidence="3 4" key="1">
    <citation type="journal article" date="2012" name="PLoS Pathog.">
        <title>Diverse lifestyles and strategies of plant pathogenesis encoded in the genomes of eighteen Dothideomycetes fungi.</title>
        <authorList>
            <person name="Ohm R.A."/>
            <person name="Feau N."/>
            <person name="Henrissat B."/>
            <person name="Schoch C.L."/>
            <person name="Horwitz B.A."/>
            <person name="Barry K.W."/>
            <person name="Condon B.J."/>
            <person name="Copeland A.C."/>
            <person name="Dhillon B."/>
            <person name="Glaser F."/>
            <person name="Hesse C.N."/>
            <person name="Kosti I."/>
            <person name="LaButti K."/>
            <person name="Lindquist E.A."/>
            <person name="Lucas S."/>
            <person name="Salamov A.A."/>
            <person name="Bradshaw R.E."/>
            <person name="Ciuffetti L."/>
            <person name="Hamelin R.C."/>
            <person name="Kema G.H.J."/>
            <person name="Lawrence C."/>
            <person name="Scott J.A."/>
            <person name="Spatafora J.W."/>
            <person name="Turgeon B.G."/>
            <person name="de Wit P.J.G.M."/>
            <person name="Zhong S."/>
            <person name="Goodwin S.B."/>
            <person name="Grigoriev I.V."/>
        </authorList>
    </citation>
    <scope>NUCLEOTIDE SEQUENCE [LARGE SCALE GENOMIC DNA]</scope>
    <source>
        <strain evidence="3 4">UAMH 10762</strain>
    </source>
</reference>
<dbReference type="CDD" id="cd05233">
    <property type="entry name" value="SDR_c"/>
    <property type="match status" value="1"/>
</dbReference>
<dbReference type="PANTHER" id="PTHR42760">
    <property type="entry name" value="SHORT-CHAIN DEHYDROGENASES/REDUCTASES FAMILY MEMBER"/>
    <property type="match status" value="1"/>
</dbReference>
<evidence type="ECO:0008006" key="5">
    <source>
        <dbReference type="Google" id="ProtNLM"/>
    </source>
</evidence>
<dbReference type="OrthoDB" id="1933717at2759"/>
<dbReference type="HOGENOM" id="CLU_010194_8_0_1"/>
<evidence type="ECO:0000313" key="3">
    <source>
        <dbReference type="EMBL" id="EMC96624.1"/>
    </source>
</evidence>
<protein>
    <recommendedName>
        <fullName evidence="5">NAD(P)-binding protein</fullName>
    </recommendedName>
</protein>
<organism evidence="3 4">
    <name type="scientific">Baudoinia panamericana (strain UAMH 10762)</name>
    <name type="common">Angels' share fungus</name>
    <name type="synonym">Baudoinia compniacensis (strain UAMH 10762)</name>
    <dbReference type="NCBI Taxonomy" id="717646"/>
    <lineage>
        <taxon>Eukaryota</taxon>
        <taxon>Fungi</taxon>
        <taxon>Dikarya</taxon>
        <taxon>Ascomycota</taxon>
        <taxon>Pezizomycotina</taxon>
        <taxon>Dothideomycetes</taxon>
        <taxon>Dothideomycetidae</taxon>
        <taxon>Mycosphaerellales</taxon>
        <taxon>Teratosphaeriaceae</taxon>
        <taxon>Baudoinia</taxon>
    </lineage>
</organism>
<evidence type="ECO:0000256" key="2">
    <source>
        <dbReference type="ARBA" id="ARBA00023002"/>
    </source>
</evidence>
<dbReference type="KEGG" id="bcom:BAUCODRAFT_131174"/>
<dbReference type="OMA" id="MNTFTEY"/>
<keyword evidence="2" id="KW-0560">Oxidoreductase</keyword>
<keyword evidence="4" id="KW-1185">Reference proteome</keyword>
<dbReference type="Gene3D" id="3.40.50.720">
    <property type="entry name" value="NAD(P)-binding Rossmann-like Domain"/>
    <property type="match status" value="2"/>
</dbReference>
<name>M2NBU1_BAUPA</name>
<dbReference type="SUPFAM" id="SSF51735">
    <property type="entry name" value="NAD(P)-binding Rossmann-fold domains"/>
    <property type="match status" value="1"/>
</dbReference>
<comment type="similarity">
    <text evidence="1">Belongs to the short-chain dehydrogenases/reductases (SDR) family.</text>
</comment>
<dbReference type="Proteomes" id="UP000011761">
    <property type="component" value="Unassembled WGS sequence"/>
</dbReference>
<dbReference type="PANTHER" id="PTHR42760:SF37">
    <property type="entry name" value="CLAVALDEHYDE DEHYDROGENASE"/>
    <property type="match status" value="1"/>
</dbReference>
<dbReference type="RefSeq" id="XP_007676607.1">
    <property type="nucleotide sequence ID" value="XM_007678417.1"/>
</dbReference>
<evidence type="ECO:0000256" key="1">
    <source>
        <dbReference type="ARBA" id="ARBA00006484"/>
    </source>
</evidence>
<dbReference type="InterPro" id="IPR036291">
    <property type="entry name" value="NAD(P)-bd_dom_sf"/>
</dbReference>
<dbReference type="GeneID" id="19108236"/>